<evidence type="ECO:0000313" key="2">
    <source>
        <dbReference type="Proteomes" id="UP001060215"/>
    </source>
</evidence>
<comment type="caution">
    <text evidence="1">The sequence shown here is derived from an EMBL/GenBank/DDBJ whole genome shotgun (WGS) entry which is preliminary data.</text>
</comment>
<evidence type="ECO:0000313" key="1">
    <source>
        <dbReference type="EMBL" id="KAI8016061.1"/>
    </source>
</evidence>
<reference evidence="1 2" key="1">
    <citation type="journal article" date="2022" name="Plant J.">
        <title>Chromosome-level genome of Camellia lanceoleosa provides a valuable resource for understanding genome evolution and self-incompatibility.</title>
        <authorList>
            <person name="Gong W."/>
            <person name="Xiao S."/>
            <person name="Wang L."/>
            <person name="Liao Z."/>
            <person name="Chang Y."/>
            <person name="Mo W."/>
            <person name="Hu G."/>
            <person name="Li W."/>
            <person name="Zhao G."/>
            <person name="Zhu H."/>
            <person name="Hu X."/>
            <person name="Ji K."/>
            <person name="Xiang X."/>
            <person name="Song Q."/>
            <person name="Yuan D."/>
            <person name="Jin S."/>
            <person name="Zhang L."/>
        </authorList>
    </citation>
    <scope>NUCLEOTIDE SEQUENCE [LARGE SCALE GENOMIC DNA]</scope>
    <source>
        <strain evidence="1">SQ_2022a</strain>
    </source>
</reference>
<dbReference type="Proteomes" id="UP001060215">
    <property type="component" value="Chromosome 4"/>
</dbReference>
<name>A0ACC0HVS9_9ERIC</name>
<protein>
    <submittedName>
        <fullName evidence="1">DDB1- and CUL4-associated factor 8</fullName>
    </submittedName>
</protein>
<gene>
    <name evidence="1" type="ORF">LOK49_LG05G01085</name>
</gene>
<sequence>MPFTDDRKIVTSSADGQVAVAVTCSWMIFRNPISAMNAFGCGVTLVGCTFYGYVRHLLSQQPPPVTTASTPHSPRSLKELVPLVLENSEVETKRLGKHQGRVHNLAVEPGSPYIFYSCGVDGFIQHFDLRSNSARKLFCRYSFTENKQSSSSIRLNAIVIDPRNPNYFAVGGSDEYARVYDTRKYQLDARPVNTFCPRYLIETHDVHITALAYSHPSEFLVSYNDELIYLFQKNMGIGMSPLLLPHEDLQKLEETLAYEGHRNSRTIKGIMESNRQAREDHSRITVTPDVIMRVLRLHRRQALTYIQRRYNTADVEGDEEDEFITAFSGDVSSEDGNSRECSIS</sequence>
<accession>A0ACC0HVS9</accession>
<organism evidence="1 2">
    <name type="scientific">Camellia lanceoleosa</name>
    <dbReference type="NCBI Taxonomy" id="1840588"/>
    <lineage>
        <taxon>Eukaryota</taxon>
        <taxon>Viridiplantae</taxon>
        <taxon>Streptophyta</taxon>
        <taxon>Embryophyta</taxon>
        <taxon>Tracheophyta</taxon>
        <taxon>Spermatophyta</taxon>
        <taxon>Magnoliopsida</taxon>
        <taxon>eudicotyledons</taxon>
        <taxon>Gunneridae</taxon>
        <taxon>Pentapetalae</taxon>
        <taxon>asterids</taxon>
        <taxon>Ericales</taxon>
        <taxon>Theaceae</taxon>
        <taxon>Camellia</taxon>
    </lineage>
</organism>
<keyword evidence="2" id="KW-1185">Reference proteome</keyword>
<proteinExistence type="predicted"/>
<dbReference type="EMBL" id="CM045761">
    <property type="protein sequence ID" value="KAI8016061.1"/>
    <property type="molecule type" value="Genomic_DNA"/>
</dbReference>